<dbReference type="Gene3D" id="3.10.450.50">
    <property type="match status" value="1"/>
</dbReference>
<keyword evidence="4" id="KW-1185">Reference proteome</keyword>
<feature type="transmembrane region" description="Helical" evidence="2">
    <location>
        <begin position="154"/>
        <end position="176"/>
    </location>
</feature>
<dbReference type="Proteomes" id="UP000462152">
    <property type="component" value="Unassembled WGS sequence"/>
</dbReference>
<feature type="transmembrane region" description="Helical" evidence="2">
    <location>
        <begin position="366"/>
        <end position="387"/>
    </location>
</feature>
<dbReference type="EMBL" id="WOGT01000007">
    <property type="protein sequence ID" value="MUN55657.1"/>
    <property type="molecule type" value="Genomic_DNA"/>
</dbReference>
<feature type="transmembrane region" description="Helical" evidence="2">
    <location>
        <begin position="231"/>
        <end position="256"/>
    </location>
</feature>
<reference evidence="3 4" key="1">
    <citation type="submission" date="2019-12" db="EMBL/GenBank/DDBJ databases">
        <authorList>
            <person name="Li J."/>
            <person name="Shi Y."/>
            <person name="Xu G."/>
            <person name="Xiao D."/>
            <person name="Ran X."/>
        </authorList>
    </citation>
    <scope>NUCLEOTIDE SEQUENCE [LARGE SCALE GENOMIC DNA]</scope>
    <source>
        <strain evidence="3 4">JCM 15915</strain>
    </source>
</reference>
<keyword evidence="2" id="KW-0812">Transmembrane</keyword>
<evidence type="ECO:0000313" key="3">
    <source>
        <dbReference type="EMBL" id="MUN55657.1"/>
    </source>
</evidence>
<feature type="transmembrane region" description="Helical" evidence="2">
    <location>
        <begin position="288"/>
        <end position="308"/>
    </location>
</feature>
<feature type="region of interest" description="Disordered" evidence="1">
    <location>
        <begin position="1"/>
        <end position="57"/>
    </location>
</feature>
<feature type="transmembrane region" description="Helical" evidence="2">
    <location>
        <begin position="437"/>
        <end position="455"/>
    </location>
</feature>
<feature type="transmembrane region" description="Helical" evidence="2">
    <location>
        <begin position="196"/>
        <end position="219"/>
    </location>
</feature>
<feature type="compositionally biased region" description="Low complexity" evidence="1">
    <location>
        <begin position="708"/>
        <end position="720"/>
    </location>
</feature>
<feature type="transmembrane region" description="Helical" evidence="2">
    <location>
        <begin position="113"/>
        <end position="133"/>
    </location>
</feature>
<feature type="compositionally biased region" description="Basic and acidic residues" evidence="1">
    <location>
        <begin position="19"/>
        <end position="47"/>
    </location>
</feature>
<feature type="region of interest" description="Disordered" evidence="1">
    <location>
        <begin position="494"/>
        <end position="536"/>
    </location>
</feature>
<comment type="caution">
    <text evidence="3">The sequence shown here is derived from an EMBL/GenBank/DDBJ whole genome shotgun (WGS) entry which is preliminary data.</text>
</comment>
<feature type="transmembrane region" description="Helical" evidence="2">
    <location>
        <begin position="399"/>
        <end position="425"/>
    </location>
</feature>
<dbReference type="AlphaFoldDB" id="A0A7K1LKD3"/>
<gene>
    <name evidence="3" type="ORF">GMA10_10615</name>
</gene>
<keyword evidence="2" id="KW-1133">Transmembrane helix</keyword>
<evidence type="ECO:0000313" key="4">
    <source>
        <dbReference type="Proteomes" id="UP000462152"/>
    </source>
</evidence>
<protein>
    <submittedName>
        <fullName evidence="3">DUF4878 domain-containing protein</fullName>
    </submittedName>
</protein>
<accession>A0A7K1LKD3</accession>
<evidence type="ECO:0000256" key="1">
    <source>
        <dbReference type="SAM" id="MobiDB-lite"/>
    </source>
</evidence>
<evidence type="ECO:0000256" key="2">
    <source>
        <dbReference type="SAM" id="Phobius"/>
    </source>
</evidence>
<keyword evidence="2" id="KW-0472">Membrane</keyword>
<sequence length="911" mass="97330">MAHSADGGNSEPQDQNQDPELRNDAEDSDQRSGTDRNESSGTQKHEATNGQVPQDGAKGVLTRASTWTTSLVVAVGTYVSMLIASVVLGIIFVASIKSGMSDVPAEVGDYSQIFGDFSGVYSAVALIFQLVAMSMGGTLHWKLTDGTGYSSDSITISAHILPLVVTAVGAIVLFVASRLVTKWQLRNGHHITSVGIWLSALASAVMLVAVTVILTLALAGRGSIEVIMSPVKYHFTAMSPQVVLYPLIFGTLISVWGRRSASGSMPNRVSDVIHRFCPGVAVAANLTGAYAASVTALVAIVASVVAAVRESIGSGALALFYGWPGAVDLLAMGHISGVQSSWGTVGGSDHTTMYLWSDDFVDGLTAWPMLIWLVIVVGILLLSVAWFGRRPRTFSTSSWFVMPIVFLLLGFVILWMGTVGIGGAFSGESGSGTVRPAWWTPIVFLIWGFLVEALARYAGLGLSRVLPEKSRTWLMGTPALLALSGHPRASDGLIAGGSEGTSTVSEPDAPHDKTNRSASGGAAEQAQLREPKPLDPKTKKRIKVGAIVVGVIVLLLALALGGVKIANATINNPDKVVKEYFDAVKKGDVEKAVDTIDPNVKSDQRALLTKDVYDKADKKITDYDVEDVKISDDKETAVAKVSVTQDQKTSDVDVNLRKKGGSFGLVTWEIDKDQSGLYRTVEYKVPQGVDSVKVNGTDVKLPESATASPSPSSSSYGFYGSDDSSSAQTMTFTVLPGQYKFSAPEGGKYITYGSDQKVDSTIDGGSEEVSFEQKLTDQALADAVTRANAKLDECTQVKKFEVDACGFKTYSSTDDDKDPQWSIKKYPDYGFSNTAGSIYSRSSSDLEEIDPSHDLYLGTTKSGDAKVDYQHKSYDDEWKSRDSTSSISGSFKINISANDMSIDDSHDFDGY</sequence>
<feature type="transmembrane region" description="Helical" evidence="2">
    <location>
        <begin position="544"/>
        <end position="563"/>
    </location>
</feature>
<organism evidence="3 4">
    <name type="scientific">Rothia koreensis</name>
    <dbReference type="NCBI Taxonomy" id="592378"/>
    <lineage>
        <taxon>Bacteria</taxon>
        <taxon>Bacillati</taxon>
        <taxon>Actinomycetota</taxon>
        <taxon>Actinomycetes</taxon>
        <taxon>Micrococcales</taxon>
        <taxon>Micrococcaceae</taxon>
        <taxon>Rothia</taxon>
    </lineage>
</organism>
<feature type="transmembrane region" description="Helical" evidence="2">
    <location>
        <begin position="71"/>
        <end position="93"/>
    </location>
</feature>
<feature type="region of interest" description="Disordered" evidence="1">
    <location>
        <begin position="700"/>
        <end position="720"/>
    </location>
</feature>
<name>A0A7K1LKD3_9MICC</name>
<feature type="compositionally biased region" description="Basic and acidic residues" evidence="1">
    <location>
        <begin position="527"/>
        <end position="536"/>
    </location>
</feature>
<proteinExistence type="predicted"/>